<evidence type="ECO:0000313" key="1">
    <source>
        <dbReference type="EMBL" id="CCD15051.1"/>
    </source>
</evidence>
<proteinExistence type="predicted"/>
<reference evidence="1 2" key="2">
    <citation type="journal article" date="2012" name="Proc. Natl. Acad. Sci. U.S.A.">
        <title>Antigenic diversity is generated by distinct evolutionary mechanisms in African trypanosome species.</title>
        <authorList>
            <person name="Jackson A.P."/>
            <person name="Berry A."/>
            <person name="Aslett M."/>
            <person name="Allison H.C."/>
            <person name="Burton P."/>
            <person name="Vavrova-Anderson J."/>
            <person name="Brown R."/>
            <person name="Browne H."/>
            <person name="Corton N."/>
            <person name="Hauser H."/>
            <person name="Gamble J."/>
            <person name="Gilderthorp R."/>
            <person name="Marcello L."/>
            <person name="McQuillan J."/>
            <person name="Otto T.D."/>
            <person name="Quail M.A."/>
            <person name="Sanders M.J."/>
            <person name="van Tonder A."/>
            <person name="Ginger M.L."/>
            <person name="Field M.C."/>
            <person name="Barry J.D."/>
            <person name="Hertz-Fowler C."/>
            <person name="Berriman M."/>
        </authorList>
    </citation>
    <scope>NUCLEOTIDE SEQUENCE [LARGE SCALE GENOMIC DNA]</scope>
    <source>
        <strain evidence="1 2">IL3000</strain>
    </source>
</reference>
<sequence length="126" mass="14454">MAASCRLTLLRITFPSNITNGDIMHPSFIANKSTTHLSSQWDHFSSIFSLELRGIRCRYKARGSHRHSKKTYFGDLNDVFEPFVTPFEEPNYFPHFHYNHVISEEGSHPVGIFPMIRAITVPTTCP</sequence>
<dbReference type="EMBL" id="CAEQ01001752">
    <property type="protein sequence ID" value="CCD15051.1"/>
    <property type="molecule type" value="Genomic_DNA"/>
</dbReference>
<name>F9WCQ6_TRYCI</name>
<protein>
    <submittedName>
        <fullName evidence="1">Uncharacterized protein</fullName>
    </submittedName>
</protein>
<reference evidence="2" key="1">
    <citation type="submission" date="2011-07" db="EMBL/GenBank/DDBJ databases">
        <title>Divergent evolution of antigenic variation in African trypanosomes.</title>
        <authorList>
            <person name="Jackson A.P."/>
            <person name="Berry A."/>
            <person name="Allison H.C."/>
            <person name="Burton P."/>
            <person name="Anderson J."/>
            <person name="Aslett M."/>
            <person name="Brown R."/>
            <person name="Corton N."/>
            <person name="Harris D."/>
            <person name="Hauser H."/>
            <person name="Gamble J."/>
            <person name="Gilderthorp R."/>
            <person name="McQuillan J."/>
            <person name="Quail M.A."/>
            <person name="Sanders M."/>
            <person name="Van Tonder A."/>
            <person name="Ginger M.L."/>
            <person name="Donelson J.E."/>
            <person name="Field M.C."/>
            <person name="Barry J.D."/>
            <person name="Berriman M."/>
            <person name="Hertz-Fowler C."/>
        </authorList>
    </citation>
    <scope>NUCLEOTIDE SEQUENCE [LARGE SCALE GENOMIC DNA]</scope>
    <source>
        <strain evidence="2">IL3000</strain>
    </source>
</reference>
<evidence type="ECO:0000313" key="2">
    <source>
        <dbReference type="Proteomes" id="UP000000702"/>
    </source>
</evidence>
<comment type="caution">
    <text evidence="1">The sequence shown here is derived from an EMBL/GenBank/DDBJ whole genome shotgun (WGS) entry which is preliminary data.</text>
</comment>
<keyword evidence="2" id="KW-1185">Reference proteome</keyword>
<gene>
    <name evidence="1" type="ORF">TCIL3000_0_56170</name>
</gene>
<dbReference type="Proteomes" id="UP000000702">
    <property type="component" value="Unassembled WGS sequence"/>
</dbReference>
<dbReference type="AlphaFoldDB" id="F9WCQ6"/>
<organism evidence="1 2">
    <name type="scientific">Trypanosoma congolense (strain IL3000)</name>
    <dbReference type="NCBI Taxonomy" id="1068625"/>
    <lineage>
        <taxon>Eukaryota</taxon>
        <taxon>Discoba</taxon>
        <taxon>Euglenozoa</taxon>
        <taxon>Kinetoplastea</taxon>
        <taxon>Metakinetoplastina</taxon>
        <taxon>Trypanosomatida</taxon>
        <taxon>Trypanosomatidae</taxon>
        <taxon>Trypanosoma</taxon>
        <taxon>Nannomonas</taxon>
    </lineage>
</organism>
<accession>F9WCQ6</accession>